<proteinExistence type="predicted"/>
<evidence type="ECO:0000313" key="2">
    <source>
        <dbReference type="Proteomes" id="UP000095280"/>
    </source>
</evidence>
<reference evidence="3" key="1">
    <citation type="submission" date="2016-11" db="UniProtKB">
        <authorList>
            <consortium name="WormBaseParasite"/>
        </authorList>
    </citation>
    <scope>IDENTIFICATION</scope>
</reference>
<protein>
    <submittedName>
        <fullName evidence="3">Sox C-terminal domain-containing protein</fullName>
    </submittedName>
</protein>
<organism evidence="2 3">
    <name type="scientific">Macrostomum lignano</name>
    <dbReference type="NCBI Taxonomy" id="282301"/>
    <lineage>
        <taxon>Eukaryota</taxon>
        <taxon>Metazoa</taxon>
        <taxon>Spiralia</taxon>
        <taxon>Lophotrochozoa</taxon>
        <taxon>Platyhelminthes</taxon>
        <taxon>Rhabditophora</taxon>
        <taxon>Macrostomorpha</taxon>
        <taxon>Macrostomida</taxon>
        <taxon>Macrostomidae</taxon>
        <taxon>Macrostomum</taxon>
    </lineage>
</organism>
<feature type="region of interest" description="Disordered" evidence="1">
    <location>
        <begin position="60"/>
        <end position="107"/>
    </location>
</feature>
<name>A0A1I8FJH5_9PLAT</name>
<dbReference type="WBParaSite" id="maker-unitig_37421-snap-gene-0.1-mRNA-1">
    <property type="protein sequence ID" value="maker-unitig_37421-snap-gene-0.1-mRNA-1"/>
    <property type="gene ID" value="maker-unitig_37421-snap-gene-0.1"/>
</dbReference>
<keyword evidence="2" id="KW-1185">Reference proteome</keyword>
<accession>A0A1I8FJH5</accession>
<dbReference type="Proteomes" id="UP000095280">
    <property type="component" value="Unplaced"/>
</dbReference>
<dbReference type="AlphaFoldDB" id="A0A1I8FJH5"/>
<evidence type="ECO:0000313" key="3">
    <source>
        <dbReference type="WBParaSite" id="maker-unitig_37421-snap-gene-0.1-mRNA-1"/>
    </source>
</evidence>
<sequence length="107" mass="11137">RKQPSSTDAAVALGDQTLKDQLQGLARPAIISNTNWTISLVADAAGVDLVANSNSCSRFLPPISPGADEQPPMEADATQPAEDRSSPAAPRRRGQPCRPAASPPPLL</sequence>
<evidence type="ECO:0000256" key="1">
    <source>
        <dbReference type="SAM" id="MobiDB-lite"/>
    </source>
</evidence>